<organism evidence="2 3">
    <name type="scientific">Williamsia deligens</name>
    <dbReference type="NCBI Taxonomy" id="321325"/>
    <lineage>
        <taxon>Bacteria</taxon>
        <taxon>Bacillati</taxon>
        <taxon>Actinomycetota</taxon>
        <taxon>Actinomycetes</taxon>
        <taxon>Mycobacteriales</taxon>
        <taxon>Nocardiaceae</taxon>
        <taxon>Williamsia</taxon>
    </lineage>
</organism>
<dbReference type="InterPro" id="IPR050744">
    <property type="entry name" value="AI-2_Isomerase_LsrG"/>
</dbReference>
<name>A0ABW3G3X8_9NOCA</name>
<dbReference type="Proteomes" id="UP001597068">
    <property type="component" value="Unassembled WGS sequence"/>
</dbReference>
<dbReference type="GO" id="GO:0004497">
    <property type="term" value="F:monooxygenase activity"/>
    <property type="evidence" value="ECO:0007669"/>
    <property type="project" value="UniProtKB-KW"/>
</dbReference>
<comment type="caution">
    <text evidence="2">The sequence shown here is derived from an EMBL/GenBank/DDBJ whole genome shotgun (WGS) entry which is preliminary data.</text>
</comment>
<dbReference type="PROSITE" id="PS51725">
    <property type="entry name" value="ABM"/>
    <property type="match status" value="1"/>
</dbReference>
<dbReference type="EMBL" id="JBHTIL010000001">
    <property type="protein sequence ID" value="MFD0924889.1"/>
    <property type="molecule type" value="Genomic_DNA"/>
</dbReference>
<sequence>MAELNVVATISAKEGTADRVGAALRTLAEASRGDAGCIAYEAYESASTPGTFVTVEKWESQESLDAHMAAPHVAEAFSTLGDALENVAIHPLKSY</sequence>
<keyword evidence="3" id="KW-1185">Reference proteome</keyword>
<gene>
    <name evidence="2" type="ORF">ACFQ04_03985</name>
</gene>
<dbReference type="SUPFAM" id="SSF54909">
    <property type="entry name" value="Dimeric alpha+beta barrel"/>
    <property type="match status" value="1"/>
</dbReference>
<dbReference type="Gene3D" id="3.30.70.100">
    <property type="match status" value="1"/>
</dbReference>
<dbReference type="Pfam" id="PF03992">
    <property type="entry name" value="ABM"/>
    <property type="match status" value="1"/>
</dbReference>
<evidence type="ECO:0000313" key="3">
    <source>
        <dbReference type="Proteomes" id="UP001597068"/>
    </source>
</evidence>
<proteinExistence type="predicted"/>
<dbReference type="EC" id="1.-.-.-" evidence="2"/>
<dbReference type="InterPro" id="IPR011008">
    <property type="entry name" value="Dimeric_a/b-barrel"/>
</dbReference>
<feature type="domain" description="ABM" evidence="1">
    <location>
        <begin position="4"/>
        <end position="95"/>
    </location>
</feature>
<dbReference type="RefSeq" id="WP_253647116.1">
    <property type="nucleotide sequence ID" value="NZ_BAAAMO010000002.1"/>
</dbReference>
<keyword evidence="2" id="KW-0503">Monooxygenase</keyword>
<accession>A0ABW3G3X8</accession>
<reference evidence="3" key="1">
    <citation type="journal article" date="2019" name="Int. J. Syst. Evol. Microbiol.">
        <title>The Global Catalogue of Microorganisms (GCM) 10K type strain sequencing project: providing services to taxonomists for standard genome sequencing and annotation.</title>
        <authorList>
            <consortium name="The Broad Institute Genomics Platform"/>
            <consortium name="The Broad Institute Genome Sequencing Center for Infectious Disease"/>
            <person name="Wu L."/>
            <person name="Ma J."/>
        </authorList>
    </citation>
    <scope>NUCLEOTIDE SEQUENCE [LARGE SCALE GENOMIC DNA]</scope>
    <source>
        <strain evidence="3">CCUG 50873</strain>
    </source>
</reference>
<dbReference type="InterPro" id="IPR007138">
    <property type="entry name" value="ABM_dom"/>
</dbReference>
<keyword evidence="2" id="KW-0560">Oxidoreductase</keyword>
<dbReference type="PANTHER" id="PTHR33336:SF15">
    <property type="entry name" value="ABM DOMAIN-CONTAINING PROTEIN"/>
    <property type="match status" value="1"/>
</dbReference>
<evidence type="ECO:0000259" key="1">
    <source>
        <dbReference type="PROSITE" id="PS51725"/>
    </source>
</evidence>
<dbReference type="PANTHER" id="PTHR33336">
    <property type="entry name" value="QUINOL MONOOXYGENASE YGIN-RELATED"/>
    <property type="match status" value="1"/>
</dbReference>
<protein>
    <submittedName>
        <fullName evidence="2">Quinol monooxygenase</fullName>
        <ecNumber evidence="2">1.-.-.-</ecNumber>
    </submittedName>
</protein>
<evidence type="ECO:0000313" key="2">
    <source>
        <dbReference type="EMBL" id="MFD0924889.1"/>
    </source>
</evidence>